<dbReference type="AlphaFoldDB" id="A0A285RS82"/>
<evidence type="ECO:0000313" key="4">
    <source>
        <dbReference type="Proteomes" id="UP000219331"/>
    </source>
</evidence>
<organism evidence="3 4">
    <name type="scientific">Stappia indica</name>
    <dbReference type="NCBI Taxonomy" id="538381"/>
    <lineage>
        <taxon>Bacteria</taxon>
        <taxon>Pseudomonadati</taxon>
        <taxon>Pseudomonadota</taxon>
        <taxon>Alphaproteobacteria</taxon>
        <taxon>Hyphomicrobiales</taxon>
        <taxon>Stappiaceae</taxon>
        <taxon>Stappia</taxon>
    </lineage>
</organism>
<keyword evidence="1" id="KW-0472">Membrane</keyword>
<dbReference type="EMBL" id="OBML01000002">
    <property type="protein sequence ID" value="SOB97042.1"/>
    <property type="molecule type" value="Genomic_DNA"/>
</dbReference>
<keyword evidence="1" id="KW-0812">Transmembrane</keyword>
<evidence type="ECO:0000256" key="1">
    <source>
        <dbReference type="SAM" id="Phobius"/>
    </source>
</evidence>
<name>A0A285RS82_9HYPH</name>
<dbReference type="InterPro" id="IPR014456">
    <property type="entry name" value="UCP010244_IM"/>
</dbReference>
<sequence length="205" mass="21970">MSVRARSAAPGLRARLRDAFDGMVVVRVLLLVLAGLFLGGIIHIAIVLGVPGQVPESAYARVAAFGPDGVFNRLPDVEAGAEPLPMLDPMMLHAACRYDLNEGPLKIEAALPPPFWSFALFDAGGRAIYSLNDRTSGAGGRLEVLVITTEQLSVLRENPPEGLEDLIVIETDATHGYALLRAFDGEPLLRERIETAMAQATCRGL</sequence>
<feature type="transmembrane region" description="Helical" evidence="1">
    <location>
        <begin position="24"/>
        <end position="48"/>
    </location>
</feature>
<reference evidence="3 4" key="1">
    <citation type="submission" date="2017-08" db="EMBL/GenBank/DDBJ databases">
        <authorList>
            <person name="de Groot N.N."/>
        </authorList>
    </citation>
    <scope>NUCLEOTIDE SEQUENCE [LARGE SCALE GENOMIC DNA]</scope>
    <source>
        <strain evidence="3 4">USBA 352</strain>
    </source>
</reference>
<gene>
    <name evidence="3" type="ORF">SAMN05421512_102380</name>
</gene>
<dbReference type="Pfam" id="PF06863">
    <property type="entry name" value="DUF1254"/>
    <property type="match status" value="1"/>
</dbReference>
<accession>A0A285RS82</accession>
<protein>
    <submittedName>
        <fullName evidence="3">Uncharacterized membrane protein</fullName>
    </submittedName>
</protein>
<proteinExistence type="predicted"/>
<keyword evidence="1" id="KW-1133">Transmembrane helix</keyword>
<dbReference type="RefSeq" id="WP_208979858.1">
    <property type="nucleotide sequence ID" value="NZ_MBQE01000004.1"/>
</dbReference>
<evidence type="ECO:0000313" key="3">
    <source>
        <dbReference type="EMBL" id="SOB97042.1"/>
    </source>
</evidence>
<evidence type="ECO:0000259" key="2">
    <source>
        <dbReference type="Pfam" id="PF06863"/>
    </source>
</evidence>
<keyword evidence="4" id="KW-1185">Reference proteome</keyword>
<dbReference type="STRING" id="538381.GCA_001696535_03141"/>
<feature type="domain" description="DUF1254" evidence="2">
    <location>
        <begin position="91"/>
        <end position="185"/>
    </location>
</feature>
<dbReference type="PIRSF" id="PIRSF010244">
    <property type="entry name" value="UCP010244_imp"/>
    <property type="match status" value="1"/>
</dbReference>
<dbReference type="Proteomes" id="UP000219331">
    <property type="component" value="Unassembled WGS sequence"/>
</dbReference>
<dbReference type="InterPro" id="IPR010679">
    <property type="entry name" value="DUF1254"/>
</dbReference>